<evidence type="ECO:0000313" key="2">
    <source>
        <dbReference type="Proteomes" id="UP000294576"/>
    </source>
</evidence>
<dbReference type="PANTHER" id="PTHR34849:SF3">
    <property type="entry name" value="SSR2962 PROTEIN"/>
    <property type="match status" value="1"/>
</dbReference>
<dbReference type="RefSeq" id="WP_132566947.1">
    <property type="nucleotide sequence ID" value="NZ_SMBH01000015.1"/>
</dbReference>
<reference evidence="1 2" key="1">
    <citation type="submission" date="2019-03" db="EMBL/GenBank/DDBJ databases">
        <title>Genomic Encyclopedia of Type Strains, Phase IV (KMG-V): Genome sequencing to study the core and pangenomes of soil and plant-associated prokaryotes.</title>
        <authorList>
            <person name="Whitman W."/>
        </authorList>
    </citation>
    <scope>NUCLEOTIDE SEQUENCE [LARGE SCALE GENOMIC DNA]</scope>
    <source>
        <strain evidence="1 2">Hc14</strain>
    </source>
</reference>
<name>A0A4R3PXG6_RHISU</name>
<comment type="caution">
    <text evidence="1">The sequence shown here is derived from an EMBL/GenBank/DDBJ whole genome shotgun (WGS) entry which is preliminary data.</text>
</comment>
<protein>
    <submittedName>
        <fullName evidence="1">Uncharacterized protein (DUF433 family)</fullName>
    </submittedName>
</protein>
<gene>
    <name evidence="1" type="ORF">EV132_115130</name>
</gene>
<proteinExistence type="predicted"/>
<dbReference type="SUPFAM" id="SSF46689">
    <property type="entry name" value="Homeodomain-like"/>
    <property type="match status" value="1"/>
</dbReference>
<dbReference type="PANTHER" id="PTHR34849">
    <property type="entry name" value="SSL5025 PROTEIN"/>
    <property type="match status" value="1"/>
</dbReference>
<evidence type="ECO:0000313" key="1">
    <source>
        <dbReference type="EMBL" id="TCU12694.1"/>
    </source>
</evidence>
<dbReference type="InterPro" id="IPR009057">
    <property type="entry name" value="Homeodomain-like_sf"/>
</dbReference>
<accession>A0A4R3PXG6</accession>
<dbReference type="EMBL" id="SMBH01000015">
    <property type="protein sequence ID" value="TCU12694.1"/>
    <property type="molecule type" value="Genomic_DNA"/>
</dbReference>
<dbReference type="InterPro" id="IPR036388">
    <property type="entry name" value="WH-like_DNA-bd_sf"/>
</dbReference>
<dbReference type="AlphaFoldDB" id="A0A4R3PXG6"/>
<dbReference type="Pfam" id="PF04255">
    <property type="entry name" value="DUF433"/>
    <property type="match status" value="1"/>
</dbReference>
<organism evidence="1 2">
    <name type="scientific">Rhizobium sullae</name>
    <name type="common">Rhizobium hedysari</name>
    <dbReference type="NCBI Taxonomy" id="50338"/>
    <lineage>
        <taxon>Bacteria</taxon>
        <taxon>Pseudomonadati</taxon>
        <taxon>Pseudomonadota</taxon>
        <taxon>Alphaproteobacteria</taxon>
        <taxon>Hyphomicrobiales</taxon>
        <taxon>Rhizobiaceae</taxon>
        <taxon>Rhizobium/Agrobacterium group</taxon>
        <taxon>Rhizobium</taxon>
    </lineage>
</organism>
<dbReference type="Proteomes" id="UP000294576">
    <property type="component" value="Unassembled WGS sequence"/>
</dbReference>
<sequence length="217" mass="24065">MTAIAEMLKATEAAVVSRVSLREVNRVIDEHIIPDSFVSLDNGRHVRAAACWMISFYFDSAKRLTAEERLNTIRAAEERLLSNHISEWSLLLLQDWTVHDEFLTIDLAPFVRRTVERLDELEAARDMVTASDDIVGGAPVIRGTRIPVYDIAASVTAGIPTQRILEAYPSLSEHQIRLAAIFAEANPPRGRPRLASDIPGGAVIVTDRRISRRGKAG</sequence>
<dbReference type="Gene3D" id="1.10.10.10">
    <property type="entry name" value="Winged helix-like DNA-binding domain superfamily/Winged helix DNA-binding domain"/>
    <property type="match status" value="1"/>
</dbReference>
<dbReference type="InterPro" id="IPR007367">
    <property type="entry name" value="DUF433"/>
</dbReference>